<dbReference type="Pfam" id="PF01841">
    <property type="entry name" value="Transglut_core"/>
    <property type="match status" value="1"/>
</dbReference>
<organism evidence="2 3">
    <name type="scientific">Spongiibacter thalassae</name>
    <dbReference type="NCBI Taxonomy" id="2721624"/>
    <lineage>
        <taxon>Bacteria</taxon>
        <taxon>Pseudomonadati</taxon>
        <taxon>Pseudomonadota</taxon>
        <taxon>Gammaproteobacteria</taxon>
        <taxon>Cellvibrionales</taxon>
        <taxon>Spongiibacteraceae</taxon>
        <taxon>Spongiibacter</taxon>
    </lineage>
</organism>
<dbReference type="SMART" id="SM00460">
    <property type="entry name" value="TGc"/>
    <property type="match status" value="1"/>
</dbReference>
<comment type="caution">
    <text evidence="2">The sequence shown here is derived from an EMBL/GenBank/DDBJ whole genome shotgun (WGS) entry which is preliminary data.</text>
</comment>
<dbReference type="InterPro" id="IPR002931">
    <property type="entry name" value="Transglutaminase-like"/>
</dbReference>
<dbReference type="EMBL" id="JAAWWK010000003">
    <property type="protein sequence ID" value="NKI17575.1"/>
    <property type="molecule type" value="Genomic_DNA"/>
</dbReference>
<dbReference type="SUPFAM" id="SSF54001">
    <property type="entry name" value="Cysteine proteinases"/>
    <property type="match status" value="1"/>
</dbReference>
<proteinExistence type="predicted"/>
<dbReference type="Gene3D" id="3.10.620.30">
    <property type="match status" value="1"/>
</dbReference>
<gene>
    <name evidence="2" type="ORF">HCU74_09105</name>
</gene>
<dbReference type="InterPro" id="IPR038765">
    <property type="entry name" value="Papain-like_cys_pep_sf"/>
</dbReference>
<dbReference type="PANTHER" id="PTHR33490">
    <property type="entry name" value="BLR5614 PROTEIN-RELATED"/>
    <property type="match status" value="1"/>
</dbReference>
<dbReference type="Proteomes" id="UP000765845">
    <property type="component" value="Unassembled WGS sequence"/>
</dbReference>
<evidence type="ECO:0000313" key="2">
    <source>
        <dbReference type="EMBL" id="NKI17575.1"/>
    </source>
</evidence>
<evidence type="ECO:0000259" key="1">
    <source>
        <dbReference type="SMART" id="SM00460"/>
    </source>
</evidence>
<keyword evidence="3" id="KW-1185">Reference proteome</keyword>
<sequence>MRRERLHIVHQQPGELARVSESEIYAIESTEGEPLEIRKVQRSDTANHEFLATVEGNNLVVRGQRGEAMFKPLPPRWRLHQGRRSAWRAAAERDGAVVLDEWSFSLQRFRVVEYRLTPITAGEWTESLVSRLPDLPVEAKWLQRIEWQVERVEDDGGRSQLYLDARFDILAEHSETAGQSLWLLACDEHCATSNIEAVNHVYQRLLRSPYRISDSALNSRIRYELEWPDSSAPPPETADQHVVPAKGGRSGYLVTVCDRCGEEPMPAAKVLQQALENNYWLTLPDAARATARELVSGLADGDISRRGAMNRLTRYVTAHMNEVASYAGYATADEAYRSGEGDCTEHALLLAALARSVGIPTRIAMGVAYNNERFLGRRFVFVPHMWVQAWTGEVWESYDSALGSFNAGYITLGISQGEQDAYLAINNALVKADVLSAVQLRRRPSP</sequence>
<name>A0ABX1GEF3_9GAMM</name>
<reference evidence="2 3" key="1">
    <citation type="submission" date="2020-04" db="EMBL/GenBank/DDBJ databases">
        <authorList>
            <person name="Yoon J."/>
        </authorList>
    </citation>
    <scope>NUCLEOTIDE SEQUENCE [LARGE SCALE GENOMIC DNA]</scope>
    <source>
        <strain evidence="2 3">KMU-166</strain>
    </source>
</reference>
<evidence type="ECO:0000313" key="3">
    <source>
        <dbReference type="Proteomes" id="UP000765845"/>
    </source>
</evidence>
<protein>
    <submittedName>
        <fullName evidence="2">Transglutaminase domain-containing protein</fullName>
    </submittedName>
</protein>
<feature type="domain" description="Transglutaminase-like" evidence="1">
    <location>
        <begin position="335"/>
        <end position="402"/>
    </location>
</feature>
<accession>A0ABX1GEF3</accession>